<protein>
    <submittedName>
        <fullName evidence="1">Uncharacterized protein</fullName>
    </submittedName>
</protein>
<evidence type="ECO:0000313" key="1">
    <source>
        <dbReference type="EMBL" id="QPG57321.1"/>
    </source>
</evidence>
<dbReference type="OrthoDB" id="5739727at2"/>
<proteinExistence type="predicted"/>
<sequence>MDFNATTFGQIFFILNLSVIFLTLHFAIKSRSKSLPLVGLYSTILNFILPPLGWYYCFRHYSKQNKIAV</sequence>
<dbReference type="AlphaFoldDB" id="A0A550AE10"/>
<organism evidence="1">
    <name type="scientific">Shewanella eurypsychrophilus</name>
    <dbReference type="NCBI Taxonomy" id="2593656"/>
    <lineage>
        <taxon>Bacteria</taxon>
        <taxon>Pseudomonadati</taxon>
        <taxon>Pseudomonadota</taxon>
        <taxon>Gammaproteobacteria</taxon>
        <taxon>Alteromonadales</taxon>
        <taxon>Shewanellaceae</taxon>
        <taxon>Shewanella</taxon>
    </lineage>
</organism>
<accession>A0A550AE10</accession>
<name>A0A550AE10_9GAMM</name>
<dbReference type="EMBL" id="CP045503">
    <property type="protein sequence ID" value="QPG57321.1"/>
    <property type="molecule type" value="Genomic_DNA"/>
</dbReference>
<gene>
    <name evidence="1" type="ORF">FM038_007645</name>
</gene>
<reference evidence="1" key="1">
    <citation type="submission" date="2019-10" db="EMBL/GenBank/DDBJ databases">
        <title>Shewanella sp. YLB-07 whole genome sequence.</title>
        <authorList>
            <person name="Yu L."/>
        </authorList>
    </citation>
    <scope>NUCLEOTIDE SEQUENCE [LARGE SCALE GENOMIC DNA]</scope>
    <source>
        <strain evidence="1">YLB-08</strain>
    </source>
</reference>